<comment type="caution">
    <text evidence="1">The sequence shown here is derived from an EMBL/GenBank/DDBJ whole genome shotgun (WGS) entry which is preliminary data.</text>
</comment>
<evidence type="ECO:0008006" key="3">
    <source>
        <dbReference type="Google" id="ProtNLM"/>
    </source>
</evidence>
<dbReference type="RefSeq" id="WP_253890460.1">
    <property type="nucleotide sequence ID" value="NZ_BAAAVB010000003.1"/>
</dbReference>
<gene>
    <name evidence="1" type="ORF">LV75_005793</name>
</gene>
<dbReference type="Proteomes" id="UP001205185">
    <property type="component" value="Unassembled WGS sequence"/>
</dbReference>
<reference evidence="1 2" key="1">
    <citation type="submission" date="2022-06" db="EMBL/GenBank/DDBJ databases">
        <title>Genomic Encyclopedia of Archaeal and Bacterial Type Strains, Phase II (KMG-II): from individual species to whole genera.</title>
        <authorList>
            <person name="Goeker M."/>
        </authorList>
    </citation>
    <scope>NUCLEOTIDE SEQUENCE [LARGE SCALE GENOMIC DNA]</scope>
    <source>
        <strain evidence="1 2">DSM 44255</strain>
    </source>
</reference>
<evidence type="ECO:0000313" key="2">
    <source>
        <dbReference type="Proteomes" id="UP001205185"/>
    </source>
</evidence>
<keyword evidence="2" id="KW-1185">Reference proteome</keyword>
<organism evidence="1 2">
    <name type="scientific">Actinokineospora diospyrosa</name>
    <dbReference type="NCBI Taxonomy" id="103728"/>
    <lineage>
        <taxon>Bacteria</taxon>
        <taxon>Bacillati</taxon>
        <taxon>Actinomycetota</taxon>
        <taxon>Actinomycetes</taxon>
        <taxon>Pseudonocardiales</taxon>
        <taxon>Pseudonocardiaceae</taxon>
        <taxon>Actinokineospora</taxon>
    </lineage>
</organism>
<protein>
    <recommendedName>
        <fullName evidence="3">Elongation factor Tu-like protein</fullName>
    </recommendedName>
</protein>
<proteinExistence type="predicted"/>
<name>A0ABT1IKT4_9PSEU</name>
<accession>A0ABT1IKT4</accession>
<dbReference type="EMBL" id="JAMTCO010000016">
    <property type="protein sequence ID" value="MCP2273264.1"/>
    <property type="molecule type" value="Genomic_DNA"/>
</dbReference>
<evidence type="ECO:0000313" key="1">
    <source>
        <dbReference type="EMBL" id="MCP2273264.1"/>
    </source>
</evidence>
<sequence length="114" mass="12310">MEKIENPVAEAEVRWRSAAEGGRRSGNPTAPVYMATAGFVTDEDSEVDHGRVLSVLLQKTGELDEQRWTYLVGFLVPELALPHLRSGGVLQVLEGPRIVGTARITAVLGEPSGE</sequence>